<dbReference type="InterPro" id="IPR011990">
    <property type="entry name" value="TPR-like_helical_dom_sf"/>
</dbReference>
<dbReference type="Gene3D" id="1.25.40.10">
    <property type="entry name" value="Tetratricopeptide repeat domain"/>
    <property type="match status" value="1"/>
</dbReference>
<dbReference type="GO" id="GO:0003677">
    <property type="term" value="F:DNA binding"/>
    <property type="evidence" value="ECO:0007669"/>
    <property type="project" value="InterPro"/>
</dbReference>
<dbReference type="InterPro" id="IPR036388">
    <property type="entry name" value="WH-like_DNA-bd_sf"/>
</dbReference>
<dbReference type="InterPro" id="IPR016032">
    <property type="entry name" value="Sig_transdc_resp-reg_C-effctor"/>
</dbReference>
<dbReference type="GO" id="GO:0006355">
    <property type="term" value="P:regulation of DNA-templated transcription"/>
    <property type="evidence" value="ECO:0007669"/>
    <property type="project" value="InterPro"/>
</dbReference>
<evidence type="ECO:0000313" key="2">
    <source>
        <dbReference type="Proteomes" id="UP000608594"/>
    </source>
</evidence>
<dbReference type="InterPro" id="IPR051677">
    <property type="entry name" value="AfsR-DnrI-RedD_regulator"/>
</dbReference>
<keyword evidence="2" id="KW-1185">Reference proteome</keyword>
<dbReference type="SUPFAM" id="SSF46894">
    <property type="entry name" value="C-terminal effector domain of the bipartite response regulators"/>
    <property type="match status" value="1"/>
</dbReference>
<name>A0A926GJE9_9RHOB</name>
<dbReference type="AlphaFoldDB" id="A0A926GJE9"/>
<protein>
    <submittedName>
        <fullName evidence="1">Transcriptional regulator</fullName>
    </submittedName>
</protein>
<evidence type="ECO:0000313" key="1">
    <source>
        <dbReference type="EMBL" id="MBC9245135.1"/>
    </source>
</evidence>
<accession>A0A926GJE9</accession>
<dbReference type="SUPFAM" id="SSF48452">
    <property type="entry name" value="TPR-like"/>
    <property type="match status" value="1"/>
</dbReference>
<proteinExistence type="predicted"/>
<organism evidence="1 2">
    <name type="scientific">Paracoccus amoyensis</name>
    <dbReference type="NCBI Taxonomy" id="2760093"/>
    <lineage>
        <taxon>Bacteria</taxon>
        <taxon>Pseudomonadati</taxon>
        <taxon>Pseudomonadota</taxon>
        <taxon>Alphaproteobacteria</taxon>
        <taxon>Rhodobacterales</taxon>
        <taxon>Paracoccaceae</taxon>
        <taxon>Paracoccus</taxon>
    </lineage>
</organism>
<gene>
    <name evidence="1" type="ORF">H4P12_00035</name>
</gene>
<dbReference type="Proteomes" id="UP000608594">
    <property type="component" value="Unassembled WGS sequence"/>
</dbReference>
<dbReference type="PANTHER" id="PTHR35807">
    <property type="entry name" value="TRANSCRIPTIONAL REGULATOR REDD-RELATED"/>
    <property type="match status" value="1"/>
</dbReference>
<dbReference type="EMBL" id="JACOQL010000001">
    <property type="protein sequence ID" value="MBC9245135.1"/>
    <property type="molecule type" value="Genomic_DNA"/>
</dbReference>
<reference evidence="1" key="1">
    <citation type="submission" date="2020-08" db="EMBL/GenBank/DDBJ databases">
        <title>Paracoccus amoyensis sp. nov., isolated from the surface seawater at coast of Xiamen, Fujian.</title>
        <authorList>
            <person name="Lyu L."/>
        </authorList>
    </citation>
    <scope>NUCLEOTIDE SEQUENCE</scope>
    <source>
        <strain evidence="1">11-3</strain>
    </source>
</reference>
<sequence>MTEVPGNNGPVAQLFLLGPFGLRRGQSENCAPRIKKAQALLALLALAPRRERTRVWLRDKLWSQSDEEKSSTSLRQLIFELRKDLGGLSDGILRVDRNSIALRDNALWIDYWVVQDDPAQLSVLGIEPETELLEGIDIRDEEFEEWLLFERQLWQDKAAALFEQQKNTPKPNPGSRSVQVLVAPYNPEPRSSLGILPNIQQGCDASTMHLADRLLEGIAQNLSELQPVDIYDLRDAETPSDRFLGAYETEYYIRVRTLQVHKSLTLTFFLYSAAHMALEWSQSIQVSVDELYDPDANVISGFVSQNVDRLAKFILRSRQRDTRQTPGPMLAGYTALNMMFRLDRNSLSNTEAILNLMIERYPDTLYTSLQAYAASFKVGENLGTLDAFSANETSRLARKALNDNPFNAISLACLGHTMGYVFRDHERAGDLLEKALNLNRNQAFVWDHYALHKLYIGDYAAAHKAAKRAVYLGGFSPISYSYDTTLAMTSTMIGDSRQAIVAARNALGKQPRFNAAKRYLLVNLGLEGRRDEAQDVYKSLLLTDPQFADHEVQKERFRISQKEKEATLIEAIKRYTE</sequence>
<dbReference type="Gene3D" id="1.10.10.10">
    <property type="entry name" value="Winged helix-like DNA-binding domain superfamily/Winged helix DNA-binding domain"/>
    <property type="match status" value="1"/>
</dbReference>
<comment type="caution">
    <text evidence="1">The sequence shown here is derived from an EMBL/GenBank/DDBJ whole genome shotgun (WGS) entry which is preliminary data.</text>
</comment>